<feature type="domain" description="RING-type" evidence="5">
    <location>
        <begin position="12"/>
        <end position="63"/>
    </location>
</feature>
<feature type="non-terminal residue" evidence="6">
    <location>
        <position position="482"/>
    </location>
</feature>
<dbReference type="PROSITE" id="PS50089">
    <property type="entry name" value="ZF_RING_2"/>
    <property type="match status" value="1"/>
</dbReference>
<dbReference type="Proteomes" id="UP001432322">
    <property type="component" value="Unassembled WGS sequence"/>
</dbReference>
<keyword evidence="2" id="KW-0862">Zinc</keyword>
<feature type="region of interest" description="Disordered" evidence="4">
    <location>
        <begin position="432"/>
        <end position="482"/>
    </location>
</feature>
<evidence type="ECO:0000313" key="6">
    <source>
        <dbReference type="EMBL" id="GMT30200.1"/>
    </source>
</evidence>
<keyword evidence="7" id="KW-1185">Reference proteome</keyword>
<evidence type="ECO:0000256" key="1">
    <source>
        <dbReference type="ARBA" id="ARBA00022771"/>
    </source>
</evidence>
<name>A0AAV5WEV8_9BILA</name>
<sequence length="482" mass="53511">QMSSLSDRYSRCELCHLPLSNPRDVDSSPSTQSHILSCGHVFCDLCRNDNATTFEKVWCQRCRRFSLSSMLPATPTTANTLPIMFKQKTWTCVEHHIYKGLQCPCGEEICPGCAKGSHADHFGFDELFSMQEEMKEKLIVMQNLKGMLLEEKREATKRKIQVQKTIYIAKNQIAAKCTRIIAQAISRCLDLMTQFEKLGAGLCKEFEEREVMIDEVFNSIRRVTDLWNDSRTGSNASHRSDILKEALTGANTTAREFKELKATKIPPFEPCLNVAFSVTDDGVILNHIANLGETFTTNLIDGNQRQVETRPTPVVQGKPTTRTCSFAESFDRFYQGLLSSGERRALAGFSNLAFAVSSLIVAPPKSGSIRVVAVSDGTSGRPHRFKMTCSREVPEAAAAAATPVAAAEAAPVASSHKKPLFVRVVREVESSDPSTRRQFIETRPVMMHEREPIRSAAKKYQPGMSGDPDQAGPSSPKRIKVE</sequence>
<dbReference type="GO" id="GO:0008270">
    <property type="term" value="F:zinc ion binding"/>
    <property type="evidence" value="ECO:0007669"/>
    <property type="project" value="UniProtKB-KW"/>
</dbReference>
<evidence type="ECO:0000256" key="3">
    <source>
        <dbReference type="PROSITE-ProRule" id="PRU00175"/>
    </source>
</evidence>
<comment type="caution">
    <text evidence="6">The sequence shown here is derived from an EMBL/GenBank/DDBJ whole genome shotgun (WGS) entry which is preliminary data.</text>
</comment>
<organism evidence="6 7">
    <name type="scientific">Pristionchus fissidentatus</name>
    <dbReference type="NCBI Taxonomy" id="1538716"/>
    <lineage>
        <taxon>Eukaryota</taxon>
        <taxon>Metazoa</taxon>
        <taxon>Ecdysozoa</taxon>
        <taxon>Nematoda</taxon>
        <taxon>Chromadorea</taxon>
        <taxon>Rhabditida</taxon>
        <taxon>Rhabditina</taxon>
        <taxon>Diplogasteromorpha</taxon>
        <taxon>Diplogasteroidea</taxon>
        <taxon>Neodiplogasteridae</taxon>
        <taxon>Pristionchus</taxon>
    </lineage>
</organism>
<gene>
    <name evidence="6" type="ORF">PFISCL1PPCAC_21497</name>
</gene>
<feature type="compositionally biased region" description="Basic and acidic residues" evidence="4">
    <location>
        <begin position="432"/>
        <end position="453"/>
    </location>
</feature>
<reference evidence="6" key="1">
    <citation type="submission" date="2023-10" db="EMBL/GenBank/DDBJ databases">
        <title>Genome assembly of Pristionchus species.</title>
        <authorList>
            <person name="Yoshida K."/>
            <person name="Sommer R.J."/>
        </authorList>
    </citation>
    <scope>NUCLEOTIDE SEQUENCE</scope>
    <source>
        <strain evidence="6">RS5133</strain>
    </source>
</reference>
<evidence type="ECO:0000256" key="2">
    <source>
        <dbReference type="ARBA" id="ARBA00022833"/>
    </source>
</evidence>
<dbReference type="InterPro" id="IPR001841">
    <property type="entry name" value="Znf_RING"/>
</dbReference>
<evidence type="ECO:0000256" key="4">
    <source>
        <dbReference type="SAM" id="MobiDB-lite"/>
    </source>
</evidence>
<evidence type="ECO:0000259" key="5">
    <source>
        <dbReference type="PROSITE" id="PS50089"/>
    </source>
</evidence>
<keyword evidence="1 3" id="KW-0863">Zinc-finger</keyword>
<dbReference type="EMBL" id="BTSY01000005">
    <property type="protein sequence ID" value="GMT30200.1"/>
    <property type="molecule type" value="Genomic_DNA"/>
</dbReference>
<feature type="non-terminal residue" evidence="6">
    <location>
        <position position="1"/>
    </location>
</feature>
<protein>
    <recommendedName>
        <fullName evidence="5">RING-type domain-containing protein</fullName>
    </recommendedName>
</protein>
<keyword evidence="1 3" id="KW-0479">Metal-binding</keyword>
<dbReference type="AlphaFoldDB" id="A0AAV5WEV8"/>
<accession>A0AAV5WEV8</accession>
<evidence type="ECO:0000313" key="7">
    <source>
        <dbReference type="Proteomes" id="UP001432322"/>
    </source>
</evidence>
<proteinExistence type="predicted"/>